<accession>A0ABN7WUG0</accession>
<name>A0ABN7WUG0_GIGMA</name>
<evidence type="ECO:0000313" key="2">
    <source>
        <dbReference type="Proteomes" id="UP000789901"/>
    </source>
</evidence>
<evidence type="ECO:0000313" key="1">
    <source>
        <dbReference type="EMBL" id="CAG8840969.1"/>
    </source>
</evidence>
<sequence length="83" mass="9556">MEYEQKYLATTAHANWKIKNLFELNKDGINDCYQLKDTYIRNMKVKAIDIAPARSSAKRIVDNFDDINSFLSQDETASLASLH</sequence>
<proteinExistence type="predicted"/>
<dbReference type="Proteomes" id="UP000789901">
    <property type="component" value="Unassembled WGS sequence"/>
</dbReference>
<reference evidence="1 2" key="1">
    <citation type="submission" date="2021-06" db="EMBL/GenBank/DDBJ databases">
        <authorList>
            <person name="Kallberg Y."/>
            <person name="Tangrot J."/>
            <person name="Rosling A."/>
        </authorList>
    </citation>
    <scope>NUCLEOTIDE SEQUENCE [LARGE SCALE GENOMIC DNA]</scope>
    <source>
        <strain evidence="1 2">120-4 pot B 10/14</strain>
    </source>
</reference>
<keyword evidence="2" id="KW-1185">Reference proteome</keyword>
<dbReference type="EMBL" id="CAJVQB010064309">
    <property type="protein sequence ID" value="CAG8840969.1"/>
    <property type="molecule type" value="Genomic_DNA"/>
</dbReference>
<organism evidence="1 2">
    <name type="scientific">Gigaspora margarita</name>
    <dbReference type="NCBI Taxonomy" id="4874"/>
    <lineage>
        <taxon>Eukaryota</taxon>
        <taxon>Fungi</taxon>
        <taxon>Fungi incertae sedis</taxon>
        <taxon>Mucoromycota</taxon>
        <taxon>Glomeromycotina</taxon>
        <taxon>Glomeromycetes</taxon>
        <taxon>Diversisporales</taxon>
        <taxon>Gigasporaceae</taxon>
        <taxon>Gigaspora</taxon>
    </lineage>
</organism>
<comment type="caution">
    <text evidence="1">The sequence shown here is derived from an EMBL/GenBank/DDBJ whole genome shotgun (WGS) entry which is preliminary data.</text>
</comment>
<gene>
    <name evidence="1" type="ORF">GMARGA_LOCUS35178</name>
</gene>
<protein>
    <submittedName>
        <fullName evidence="1">13750_t:CDS:1</fullName>
    </submittedName>
</protein>